<dbReference type="EMBL" id="CADCTA010000062">
    <property type="protein sequence ID" value="CAA9239010.1"/>
    <property type="molecule type" value="Genomic_DNA"/>
</dbReference>
<keyword evidence="1" id="KW-0472">Membrane</keyword>
<evidence type="ECO:0000313" key="3">
    <source>
        <dbReference type="EMBL" id="CAA9239010.1"/>
    </source>
</evidence>
<dbReference type="PANTHER" id="PTHR21666:SF270">
    <property type="entry name" value="MUREIN HYDROLASE ACTIVATOR ENVC"/>
    <property type="match status" value="1"/>
</dbReference>
<keyword evidence="1" id="KW-0812">Transmembrane</keyword>
<dbReference type="GO" id="GO:0004222">
    <property type="term" value="F:metalloendopeptidase activity"/>
    <property type="evidence" value="ECO:0007669"/>
    <property type="project" value="TreeGrafter"/>
</dbReference>
<dbReference type="SUPFAM" id="SSF51261">
    <property type="entry name" value="Duplicated hybrid motif"/>
    <property type="match status" value="1"/>
</dbReference>
<evidence type="ECO:0000259" key="2">
    <source>
        <dbReference type="Pfam" id="PF01551"/>
    </source>
</evidence>
<feature type="domain" description="M23ase beta-sheet core" evidence="2">
    <location>
        <begin position="104"/>
        <end position="189"/>
    </location>
</feature>
<dbReference type="PANTHER" id="PTHR21666">
    <property type="entry name" value="PEPTIDASE-RELATED"/>
    <property type="match status" value="1"/>
</dbReference>
<keyword evidence="1" id="KW-1133">Transmembrane helix</keyword>
<dbReference type="InterPro" id="IPR050570">
    <property type="entry name" value="Cell_wall_metabolism_enzyme"/>
</dbReference>
<dbReference type="InterPro" id="IPR016047">
    <property type="entry name" value="M23ase_b-sheet_dom"/>
</dbReference>
<proteinExistence type="predicted"/>
<dbReference type="Pfam" id="PF01551">
    <property type="entry name" value="Peptidase_M23"/>
    <property type="match status" value="1"/>
</dbReference>
<name>A0A6J4I1T0_9BACT</name>
<evidence type="ECO:0000256" key="1">
    <source>
        <dbReference type="SAM" id="Phobius"/>
    </source>
</evidence>
<dbReference type="AlphaFoldDB" id="A0A6J4I1T0"/>
<gene>
    <name evidence="3" type="ORF">AVDCRST_MAG42-1595</name>
</gene>
<organism evidence="3">
    <name type="scientific">uncultured Chthoniobacterales bacterium</name>
    <dbReference type="NCBI Taxonomy" id="1836801"/>
    <lineage>
        <taxon>Bacteria</taxon>
        <taxon>Pseudomonadati</taxon>
        <taxon>Verrucomicrobiota</taxon>
        <taxon>Spartobacteria</taxon>
        <taxon>Chthoniobacterales</taxon>
        <taxon>environmental samples</taxon>
    </lineage>
</organism>
<accession>A0A6J4I1T0</accession>
<feature type="transmembrane region" description="Helical" evidence="1">
    <location>
        <begin position="12"/>
        <end position="32"/>
    </location>
</feature>
<dbReference type="InterPro" id="IPR011055">
    <property type="entry name" value="Dup_hybrid_motif"/>
</dbReference>
<dbReference type="Gene3D" id="2.70.70.10">
    <property type="entry name" value="Glucose Permease (Domain IIA)"/>
    <property type="match status" value="1"/>
</dbReference>
<dbReference type="CDD" id="cd12797">
    <property type="entry name" value="M23_peptidase"/>
    <property type="match status" value="1"/>
</dbReference>
<reference evidence="3" key="1">
    <citation type="submission" date="2020-02" db="EMBL/GenBank/DDBJ databases">
        <authorList>
            <person name="Meier V. D."/>
        </authorList>
    </citation>
    <scope>NUCLEOTIDE SEQUENCE</scope>
    <source>
        <strain evidence="3">AVDCRST_MAG42</strain>
    </source>
</reference>
<sequence length="230" mass="25168">MKLQPSKGGSTVAPIVGLLIVFLLALAAGLYFRLAPELVSHRPERKPAFQLVSPIDLASLPTAARFDFPMGSEHGALAYNAQPFPENRHLGDDLNGIGGENSDFGDPVYSIADGRVILAEEGGPGWGNVIIVLHAYEENGTRKYVQSYYAHVDEMLVAPQQDVRRGEQIATVGSAGGRYLAHLHFEMREFITPFVGPGYRDDTRGWINPTEFISRHRGAPEDDVGRMPAE</sequence>
<protein>
    <submittedName>
        <fullName evidence="3">Peptidase, M23/M37 family</fullName>
    </submittedName>
</protein>